<evidence type="ECO:0000313" key="7">
    <source>
        <dbReference type="Proteomes" id="UP000242616"/>
    </source>
</evidence>
<keyword evidence="7" id="KW-1185">Reference proteome</keyword>
<dbReference type="PANTHER" id="PTHR11361">
    <property type="entry name" value="DNA MISMATCH REPAIR PROTEIN MUTS FAMILY MEMBER"/>
    <property type="match status" value="1"/>
</dbReference>
<keyword evidence="1" id="KW-0547">Nucleotide-binding</keyword>
<keyword evidence="4" id="KW-0175">Coiled coil</keyword>
<proteinExistence type="predicted"/>
<dbReference type="InterPro" id="IPR000432">
    <property type="entry name" value="DNA_mismatch_repair_MutS_C"/>
</dbReference>
<dbReference type="Proteomes" id="UP000242616">
    <property type="component" value="Unassembled WGS sequence"/>
</dbReference>
<dbReference type="SUPFAM" id="SSF52540">
    <property type="entry name" value="P-loop containing nucleoside triphosphate hydrolases"/>
    <property type="match status" value="1"/>
</dbReference>
<dbReference type="InterPro" id="IPR027417">
    <property type="entry name" value="P-loop_NTPase"/>
</dbReference>
<dbReference type="Pfam" id="PF00488">
    <property type="entry name" value="MutS_V"/>
    <property type="match status" value="1"/>
</dbReference>
<sequence>MDIGFDYIKQNLDFSSQIGKRYLENLNLLSDKDTIQLHLKAMEKLFDIPIDKIKNILSHFQDILKTINKLTTGTTLDEIELFQLKQFSYFSNELFEILKDLNLLDCFKLEKLHKPFQILDPENQNLPTFYIYSSYDKELENIRKEKAKIKDEEKLLKLSIKEKEIEEKICKNLSERLSRHSHNFLKNYETIGFLDLSISKMELSKKLDLKKPNISEQLTIKLSKLFNPEVKEILENTGKHFQKVDITLKNGTQIITGANMGGKTILLKTIALSQILFQKGFYIPAENAFLPIFDDIFFISGDFQDEKLGLSSFAAEMKILNNIFKQIQSNKKFLILLDEPARTTNPLEGRAIVKAIAKLFNKPNIVCAITTHFDNVLSSNMRHLRVKGLKDIEKIDKNKELQDYFDYSLEEITQKNSPKEAIKILKLLDIDNNIVEKIEEVLENGE</sequence>
<feature type="domain" description="DNA mismatch repair proteins mutS family" evidence="5">
    <location>
        <begin position="250"/>
        <end position="443"/>
    </location>
</feature>
<evidence type="ECO:0000256" key="4">
    <source>
        <dbReference type="SAM" id="Coils"/>
    </source>
</evidence>
<organism evidence="6 7">
    <name type="scientific">Thermosipho affectus</name>
    <dbReference type="NCBI Taxonomy" id="660294"/>
    <lineage>
        <taxon>Bacteria</taxon>
        <taxon>Thermotogati</taxon>
        <taxon>Thermotogota</taxon>
        <taxon>Thermotogae</taxon>
        <taxon>Thermotogales</taxon>
        <taxon>Fervidobacteriaceae</taxon>
        <taxon>Thermosipho</taxon>
    </lineage>
</organism>
<dbReference type="SMART" id="SM00534">
    <property type="entry name" value="MUTSac"/>
    <property type="match status" value="1"/>
</dbReference>
<dbReference type="InterPro" id="IPR045076">
    <property type="entry name" value="MutS"/>
</dbReference>
<evidence type="ECO:0000256" key="2">
    <source>
        <dbReference type="ARBA" id="ARBA00022840"/>
    </source>
</evidence>
<evidence type="ECO:0000259" key="5">
    <source>
        <dbReference type="SMART" id="SM00534"/>
    </source>
</evidence>
<dbReference type="PANTHER" id="PTHR11361:SF14">
    <property type="entry name" value="DNA MISMATCH REPAIR PROTEIN MUTS, TYPE 2"/>
    <property type="match status" value="1"/>
</dbReference>
<comment type="caution">
    <text evidence="6">The sequence shown here is derived from an EMBL/GenBank/DDBJ whole genome shotgun (WGS) entry which is preliminary data.</text>
</comment>
<feature type="coiled-coil region" evidence="4">
    <location>
        <begin position="132"/>
        <end position="159"/>
    </location>
</feature>
<accession>A0ABX3IIZ0</accession>
<name>A0ABX3IIZ0_9BACT</name>
<keyword evidence="2" id="KW-0067">ATP-binding</keyword>
<dbReference type="InterPro" id="IPR036187">
    <property type="entry name" value="DNA_mismatch_repair_MutS_sf"/>
</dbReference>
<keyword evidence="3" id="KW-0238">DNA-binding</keyword>
<reference evidence="6 7" key="1">
    <citation type="submission" date="2015-06" db="EMBL/GenBank/DDBJ databases">
        <title>Genome sequencing of Thermotogales isolates from hydrothermal vents.</title>
        <authorList>
            <person name="Haverkamp T.H."/>
            <person name="Kublanov I.V."/>
            <person name="Nesbo C.L."/>
        </authorList>
    </citation>
    <scope>NUCLEOTIDE SEQUENCE [LARGE SCALE GENOMIC DNA]</scope>
    <source>
        <strain evidence="7">ik275mar</strain>
    </source>
</reference>
<evidence type="ECO:0000256" key="1">
    <source>
        <dbReference type="ARBA" id="ARBA00022741"/>
    </source>
</evidence>
<gene>
    <name evidence="6" type="ORF">XJ44_02085</name>
</gene>
<evidence type="ECO:0000313" key="6">
    <source>
        <dbReference type="EMBL" id="ONN27782.1"/>
    </source>
</evidence>
<dbReference type="SUPFAM" id="SSF48334">
    <property type="entry name" value="DNA repair protein MutS, domain III"/>
    <property type="match status" value="1"/>
</dbReference>
<dbReference type="RefSeq" id="WP_077197906.1">
    <property type="nucleotide sequence ID" value="NZ_LBFC01000006.1"/>
</dbReference>
<dbReference type="EMBL" id="LBFC01000006">
    <property type="protein sequence ID" value="ONN27782.1"/>
    <property type="molecule type" value="Genomic_DNA"/>
</dbReference>
<protein>
    <submittedName>
        <fullName evidence="6">DNA mismatch repair protein MutS</fullName>
    </submittedName>
</protein>
<dbReference type="Gene3D" id="3.40.50.300">
    <property type="entry name" value="P-loop containing nucleotide triphosphate hydrolases"/>
    <property type="match status" value="1"/>
</dbReference>
<evidence type="ECO:0000256" key="3">
    <source>
        <dbReference type="ARBA" id="ARBA00023125"/>
    </source>
</evidence>